<organism evidence="2 3">
    <name type="scientific">Apiospora marii</name>
    <dbReference type="NCBI Taxonomy" id="335849"/>
    <lineage>
        <taxon>Eukaryota</taxon>
        <taxon>Fungi</taxon>
        <taxon>Dikarya</taxon>
        <taxon>Ascomycota</taxon>
        <taxon>Pezizomycotina</taxon>
        <taxon>Sordariomycetes</taxon>
        <taxon>Xylariomycetidae</taxon>
        <taxon>Amphisphaeriales</taxon>
        <taxon>Apiosporaceae</taxon>
        <taxon>Apiospora</taxon>
    </lineage>
</organism>
<reference evidence="2 3" key="1">
    <citation type="submission" date="2023-01" db="EMBL/GenBank/DDBJ databases">
        <title>Analysis of 21 Apiospora genomes using comparative genomics revels a genus with tremendous synthesis potential of carbohydrate active enzymes and secondary metabolites.</title>
        <authorList>
            <person name="Sorensen T."/>
        </authorList>
    </citation>
    <scope>NUCLEOTIDE SEQUENCE [LARGE SCALE GENOMIC DNA]</scope>
    <source>
        <strain evidence="2 3">CBS 20057</strain>
    </source>
</reference>
<evidence type="ECO:0000256" key="1">
    <source>
        <dbReference type="SAM" id="MobiDB-lite"/>
    </source>
</evidence>
<keyword evidence="3" id="KW-1185">Reference proteome</keyword>
<accession>A0ABR1RI66</accession>
<comment type="caution">
    <text evidence="2">The sequence shown here is derived from an EMBL/GenBank/DDBJ whole genome shotgun (WGS) entry which is preliminary data.</text>
</comment>
<feature type="compositionally biased region" description="Low complexity" evidence="1">
    <location>
        <begin position="1007"/>
        <end position="1016"/>
    </location>
</feature>
<feature type="compositionally biased region" description="Polar residues" evidence="1">
    <location>
        <begin position="1017"/>
        <end position="1050"/>
    </location>
</feature>
<protein>
    <recommendedName>
        <fullName evidence="4">Pfs domain protein</fullName>
    </recommendedName>
</protein>
<feature type="compositionally biased region" description="Polar residues" evidence="1">
    <location>
        <begin position="32"/>
        <end position="46"/>
    </location>
</feature>
<evidence type="ECO:0000313" key="3">
    <source>
        <dbReference type="Proteomes" id="UP001396898"/>
    </source>
</evidence>
<sequence>MRRLEQEIAKTTQDRTSPGYERQTDRRIPETLYQTTDSGYGSNRPQYDSKVDGPAQLEASLGAVAELVEHDELRTVYSDTDSLRDPVILDYVSAFADELFQSLPSGFDAAEFQRVSAEFDELLRAFSFIVGADGNKSEHRKLMYLVHRYRSQIISNLEQRYNEPLQEYSDPDLMPIEEKMSVLWRERDENILDDEPGDHPDAEFVDEDDAVFGDLPDLGTYRELIYNSSAFQWLRSRIGVADKLECPGPINIQTHIRGFILETIGQQKKFSRGTIPSSEIKCIIEWNIFDFHLEQEYSCSPEDILKQAVTVTGFRNDVQAATCFDYVEQTWGSTGTRILQALHSAVTNSLTNDKAYGNILLQADAPAEASIDVTCLQGELAVVASGLPYSVAEVGEVLAWITAALQQSPHRTTAASCTPVVEFQAKDNDFQSASEGRQRPQLLCLCIVGGKLQEFNHIEPDSVAQCWLNMFRNPVIVNGYPIPRRIRAGTGLEVSIEIMALLTNARYLIDFNRRTFLKGLSTMLAITEVVESTIFWHLYYDTDGGYISYENPQVPRLRETMASLALNHDQVVRCRHILGWCGNVSTLFGTRQASYDIGWSKLLRPRTTFAFDKVSISGGKFVNIGTTVSIGIKDKPEHIKYDDDYLSTLEMITERHFLFYDIAARRAWLVDGASAVLHLMRAFIKRSLTKSHLKSYFLLDENEIKEPSDGQTGVDAAFYVLADEENQMLKLWPKAASSTKEMSMKPGNHVEEVLKHQTSYYCFKDRVMQICHILQQITAHQDDVYSRDGVGSRIKLSPRRQLEGFDFMDVATETGTLWPRVGYLSVKGEGWVDLARELHSVALLGTGFGELMKPEGNPCWQCMANIPQEPDLLGLTVQDLYRIMEKRGDQSGKTWRVVENIHWYVPDKLHEPCQCDSTSTTRHDRVQIFLPARHPKLGGRHMRKPQLLDSGAILLGHSFKYPLRWGSRSKPQEGEPDLTVDKELLNAEGSSPSRGIRSRLHLEVPGQSLSLGGSSQDNQQFVSASSSETAAKSNSELLAPSTNSTYTIPDSASRKGKRREGTYRDKVSPQISVTDS</sequence>
<feature type="region of interest" description="Disordered" evidence="1">
    <location>
        <begin position="1007"/>
        <end position="1076"/>
    </location>
</feature>
<dbReference type="Proteomes" id="UP001396898">
    <property type="component" value="Unassembled WGS sequence"/>
</dbReference>
<dbReference type="EMBL" id="JAQQWI010000015">
    <property type="protein sequence ID" value="KAK8012972.1"/>
    <property type="molecule type" value="Genomic_DNA"/>
</dbReference>
<proteinExistence type="predicted"/>
<feature type="region of interest" description="Disordered" evidence="1">
    <location>
        <begin position="1"/>
        <end position="46"/>
    </location>
</feature>
<name>A0ABR1RI66_9PEZI</name>
<gene>
    <name evidence="2" type="ORF">PG991_010347</name>
</gene>
<evidence type="ECO:0008006" key="4">
    <source>
        <dbReference type="Google" id="ProtNLM"/>
    </source>
</evidence>
<evidence type="ECO:0000313" key="2">
    <source>
        <dbReference type="EMBL" id="KAK8012972.1"/>
    </source>
</evidence>